<dbReference type="SUPFAM" id="SSF88697">
    <property type="entry name" value="PUA domain-like"/>
    <property type="match status" value="1"/>
</dbReference>
<dbReference type="EMBL" id="CAMXCT020000313">
    <property type="protein sequence ID" value="CAL1130374.1"/>
    <property type="molecule type" value="Genomic_DNA"/>
</dbReference>
<feature type="region of interest" description="Disordered" evidence="1">
    <location>
        <begin position="1445"/>
        <end position="1501"/>
    </location>
</feature>
<feature type="region of interest" description="Disordered" evidence="1">
    <location>
        <begin position="1003"/>
        <end position="1024"/>
    </location>
</feature>
<gene>
    <name evidence="2" type="ORF">C1SCF055_LOCUS5178</name>
</gene>
<evidence type="ECO:0000313" key="5">
    <source>
        <dbReference type="Proteomes" id="UP001152797"/>
    </source>
</evidence>
<feature type="compositionally biased region" description="Pro residues" evidence="1">
    <location>
        <begin position="1471"/>
        <end position="1481"/>
    </location>
</feature>
<sequence length="2027" mass="226813">MKRPASVMDNDVGYLSDETLELPGTRDMSATFKGLNVRPPFAQWLVEGFKTMEVRKYNLGTHGMAPCMWVVKTKASANDITLVVGIVQFDESKVVEYTNREQFQQDWGKHRIPDLKFGIGCDWNFEKPLYGWPVKKYVKLVNEIVVDGRFPTRSMLGWIKDPVTLDITVHHDEVEEVNEMMDHKEDAAYMWSGEMSAPPWCQSLAELVANKNPTLEMEDMLVFNVWSDCAGMSSETLALKNYRELNEHMWLTTDMVSRCLSEDQKVLESTENGFSEMPDFDIYVAGFPCTPWSRFYVIGLLKTLAFPLDNGMLHEKLTNVCEKIKIETAPVRDYMTFLGLKPDVDWDILHTIPMVSVLRVRCRCTLDPNSVCETHPCKCPECRGAKGSPGLTCKWRSLHTEYLLKNLSHVVLANEIEKVTYCEALEMSGTKAPSSPRERNLLNIMSYHSDSMASSLLVLDKSQAINRTQMRNDGIIPTLCTSSSLWLFAMGRELTAAQLAALFGHTSDSKFGGLTEKGVIGLLGNSMHLAEVGTLVASAVFIKGRLLWVLDETSDTQCLIWVGEESPEPILVVEIVRDAMVNLGFVTGFVRPYPGTRRDGQLFAVQHTSLILACKPSDVLSLGLYARTQVRAYEPSDVLQQAEARKMAKSTKTDVDLKAHLVEAMTAWTASDEGRLGEPLGSKCPVRPVDELKDLVSKKTRVQTGGSCAMLALGERAVGVWQTRRIETVLMKWDGVPGNLGHIIPTLKVNSDLWASDTGTIKDLQRLNGDSELAAALLIAYWFRNNSDICHWLKRELADIVLEFYSYGVGSQFDLAKFGLVEEEERDRQVIGLGAADKCLVLAKMVDGAMTEMALSEDKAIEALLSKGNYMNLSTCQRYTNMGRKLKELPAVMEALNTMSHRFGRDGPLDGITNLRSLFSLGLNSDDMVFVIEKASGIRKALGPVRTGTIRFDVTKVLKAILVRRDYMVHLRNQFPNMASYMHDHGTLAWYTRTFGLNSLGEKDGQRVEEQDEEENEQDQQTQASSFMSLKPLVTFVERMMRGTYDIALCKLSGDSIAGKSLNLGSQDDNMKSIISDISAKYALDFPAPKENAHEARITHADGMEVIKSTVQDKADYEIELDKYLKASAENETQQIKEYIMSRIAFVIDDLTDDLPSKIAKQGLAKESKRKMCIYSTELDGPVAWQQIKARRLNPFGGTGPGVSKTRVERAVNIYEEIRRAERDAELQDKSLLIMTCKSALDVVKNELGKLTGAKKHALTVATIEPNATDSLQRFKRGRRAFGSKIEDRFVACSVSAISSAHCGAMQFLEGGDTYFTKWPVRLIPENDMTPDRDDSEDCHGSNDAMDLNMNDKNVVAFPHEHHWTLTQEFLAVFGGPGSVTLIDMTPGSGAKLLGVLLSNGRGIGVARTAAHCKWMMENLIGWTRQKRLVPITQLVKPDSLVQYEKQNKPAPAPIPKNSPQPKAVMNTPQTPNPSPSPSTPAVPKSAGSNGGGPSPPVKPTGLLEAFGKTILKGKVVEEFLARMTSWNLRSFRRQPWSLVKKERNKNRIIRKIACDWAEANANKPLWDNFTVGDLARWLERMRQGGTWGDTAMLHCLGCAFGIDICVLIHGQPDPAFVGASCCGLEDAEMIMVALSNDYHFWGLERDPSCEDDQEGPDQDVAEYPCTDRIAEIWNEDSVSNQLTLIQCLQEWDPWAVPTATLIENFEKISSVGPLDPGAAMFKARQFAFYQLTREQHAYEELSREKRYQKAEAALRSCNYLLTKSSRKFPAIAHMTRSGYENNGFTFLGVTVCQRAFQILTGIPAGTIQQARDAARRSNAVTALTKKELGMWATIRNSAKAPRYLDARSWLEVHAEKYAEANPMTGQMVLPFGRKSDYYHMYCWERSQEVLSHLDGEYASQQTFLQAWRCEPQFLLAPSCSTCCPCLFVYLVMDTSHAVAPMFHVPLMISLPQECFHVVIASRTSMFVACQVCKFLQGMIASTSRQHSEVLDALKLRLGRHYAFQASQRLADERLMEQARRSDNAEW</sequence>
<dbReference type="Gene3D" id="3.90.70.80">
    <property type="match status" value="1"/>
</dbReference>
<comment type="caution">
    <text evidence="2">The sequence shown here is derived from an EMBL/GenBank/DDBJ whole genome shotgun (WGS) entry which is preliminary data.</text>
</comment>
<dbReference type="CDD" id="cd22744">
    <property type="entry name" value="OTU"/>
    <property type="match status" value="1"/>
</dbReference>
<accession>A0A9P1FH90</accession>
<evidence type="ECO:0000313" key="4">
    <source>
        <dbReference type="EMBL" id="CAL4764311.1"/>
    </source>
</evidence>
<protein>
    <submittedName>
        <fullName evidence="4">OTU domain-containing protein</fullName>
    </submittedName>
</protein>
<evidence type="ECO:0000313" key="2">
    <source>
        <dbReference type="EMBL" id="CAI3976999.1"/>
    </source>
</evidence>
<reference evidence="3" key="2">
    <citation type="submission" date="2024-04" db="EMBL/GenBank/DDBJ databases">
        <authorList>
            <person name="Chen Y."/>
            <person name="Shah S."/>
            <person name="Dougan E. K."/>
            <person name="Thang M."/>
            <person name="Chan C."/>
        </authorList>
    </citation>
    <scope>NUCLEOTIDE SEQUENCE [LARGE SCALE GENOMIC DNA]</scope>
</reference>
<dbReference type="InterPro" id="IPR015947">
    <property type="entry name" value="PUA-like_sf"/>
</dbReference>
<evidence type="ECO:0000313" key="3">
    <source>
        <dbReference type="EMBL" id="CAL1130374.1"/>
    </source>
</evidence>
<organism evidence="2">
    <name type="scientific">Cladocopium goreaui</name>
    <dbReference type="NCBI Taxonomy" id="2562237"/>
    <lineage>
        <taxon>Eukaryota</taxon>
        <taxon>Sar</taxon>
        <taxon>Alveolata</taxon>
        <taxon>Dinophyceae</taxon>
        <taxon>Suessiales</taxon>
        <taxon>Symbiodiniaceae</taxon>
        <taxon>Cladocopium</taxon>
    </lineage>
</organism>
<reference evidence="2" key="1">
    <citation type="submission" date="2022-10" db="EMBL/GenBank/DDBJ databases">
        <authorList>
            <person name="Chen Y."/>
            <person name="Dougan E. K."/>
            <person name="Chan C."/>
            <person name="Rhodes N."/>
            <person name="Thang M."/>
        </authorList>
    </citation>
    <scope>NUCLEOTIDE SEQUENCE</scope>
</reference>
<keyword evidence="5" id="KW-1185">Reference proteome</keyword>
<proteinExistence type="predicted"/>
<dbReference type="EMBL" id="CAMXCT010000313">
    <property type="protein sequence ID" value="CAI3976999.1"/>
    <property type="molecule type" value="Genomic_DNA"/>
</dbReference>
<dbReference type="Proteomes" id="UP001152797">
    <property type="component" value="Unassembled WGS sequence"/>
</dbReference>
<name>A0A9P1FH90_9DINO</name>
<dbReference type="EMBL" id="CAMXCT030000313">
    <property type="protein sequence ID" value="CAL4764311.1"/>
    <property type="molecule type" value="Genomic_DNA"/>
</dbReference>
<evidence type="ECO:0000256" key="1">
    <source>
        <dbReference type="SAM" id="MobiDB-lite"/>
    </source>
</evidence>